<dbReference type="AlphaFoldDB" id="A0AAW4QBH6"/>
<name>A0AAW4QBH6_RALPI</name>
<organism evidence="1 2">
    <name type="scientific">Ralstonia pickettii</name>
    <name type="common">Burkholderia pickettii</name>
    <dbReference type="NCBI Taxonomy" id="329"/>
    <lineage>
        <taxon>Bacteria</taxon>
        <taxon>Pseudomonadati</taxon>
        <taxon>Pseudomonadota</taxon>
        <taxon>Betaproteobacteria</taxon>
        <taxon>Burkholderiales</taxon>
        <taxon>Burkholderiaceae</taxon>
        <taxon>Ralstonia</taxon>
    </lineage>
</organism>
<reference evidence="1" key="1">
    <citation type="submission" date="2018-06" db="EMBL/GenBank/DDBJ databases">
        <authorList>
            <person name="O'Rourke A."/>
        </authorList>
    </citation>
    <scope>NUCLEOTIDE SEQUENCE</scope>
    <source>
        <strain evidence="1">132550021-3</strain>
    </source>
</reference>
<gene>
    <name evidence="1" type="ORF">DEE74_26235</name>
</gene>
<protein>
    <submittedName>
        <fullName evidence="1">Uncharacterized protein</fullName>
    </submittedName>
</protein>
<dbReference type="Proteomes" id="UP001199322">
    <property type="component" value="Unassembled WGS sequence"/>
</dbReference>
<evidence type="ECO:0000313" key="2">
    <source>
        <dbReference type="Proteomes" id="UP001199322"/>
    </source>
</evidence>
<dbReference type="EMBL" id="QGBI01000039">
    <property type="protein sequence ID" value="MBX3893372.1"/>
    <property type="molecule type" value="Genomic_DNA"/>
</dbReference>
<sequence>MRRFGRLLRRQINVALRPAPRYRVHFAAGALMACELLGRRVVRKQCFAFAPGEHSAALLALREWMGSPSRRGSLEWVLGNTAVRYLLLPWTPDLANASLRQAFAVALFEQQFKQDASAYAMCFASPRYGQALMVACVSKALLVELKAHARSAGVRLASITPGVAAVWNRFEKLLASEQGTVSLVDGDRLVALCHKQGCINSIALRPFDPDPTGDIVMPSTGAQGRQRVFASIWLPQLPEEIRLSLRNGEGFREQEDATYAFALCGVH</sequence>
<comment type="caution">
    <text evidence="1">The sequence shown here is derived from an EMBL/GenBank/DDBJ whole genome shotgun (WGS) entry which is preliminary data.</text>
</comment>
<dbReference type="PROSITE" id="PS51257">
    <property type="entry name" value="PROKAR_LIPOPROTEIN"/>
    <property type="match status" value="1"/>
</dbReference>
<accession>A0AAW4QBH6</accession>
<evidence type="ECO:0000313" key="1">
    <source>
        <dbReference type="EMBL" id="MBX3893372.1"/>
    </source>
</evidence>
<proteinExistence type="predicted"/>
<dbReference type="RefSeq" id="WP_112189029.1">
    <property type="nucleotide sequence ID" value="NZ_QGAQ01000038.1"/>
</dbReference>